<dbReference type="EMBL" id="CP040818">
    <property type="protein sequence ID" value="QDL92826.1"/>
    <property type="molecule type" value="Genomic_DNA"/>
</dbReference>
<dbReference type="OrthoDB" id="7510023at2"/>
<organism evidence="2 3">
    <name type="scientific">Paroceanicella profunda</name>
    <dbReference type="NCBI Taxonomy" id="2579971"/>
    <lineage>
        <taxon>Bacteria</taxon>
        <taxon>Pseudomonadati</taxon>
        <taxon>Pseudomonadota</taxon>
        <taxon>Alphaproteobacteria</taxon>
        <taxon>Rhodobacterales</taxon>
        <taxon>Paracoccaceae</taxon>
        <taxon>Paroceanicella</taxon>
    </lineage>
</organism>
<name>A0A5B8FVI9_9RHOB</name>
<feature type="transmembrane region" description="Helical" evidence="1">
    <location>
        <begin position="43"/>
        <end position="61"/>
    </location>
</feature>
<keyword evidence="3" id="KW-1185">Reference proteome</keyword>
<dbReference type="KEGG" id="ppru:FDP22_14160"/>
<keyword evidence="1" id="KW-0472">Membrane</keyword>
<protein>
    <submittedName>
        <fullName evidence="2">DUF2842 domain-containing protein</fullName>
    </submittedName>
</protein>
<evidence type="ECO:0000313" key="3">
    <source>
        <dbReference type="Proteomes" id="UP000305888"/>
    </source>
</evidence>
<dbReference type="Proteomes" id="UP000305888">
    <property type="component" value="Chromosome"/>
</dbReference>
<dbReference type="AlphaFoldDB" id="A0A5B8FVI9"/>
<evidence type="ECO:0000256" key="1">
    <source>
        <dbReference type="SAM" id="Phobius"/>
    </source>
</evidence>
<keyword evidence="1" id="KW-0812">Transmembrane</keyword>
<sequence>MALSWRARRRLALLLLLVGMPAYVIVAVTVMSLLDRPHWAVELAIYVGLGVLWALPFRFVFKGVGREDPDA</sequence>
<dbReference type="Pfam" id="PF11003">
    <property type="entry name" value="DUF2842"/>
    <property type="match status" value="1"/>
</dbReference>
<keyword evidence="1" id="KW-1133">Transmembrane helix</keyword>
<evidence type="ECO:0000313" key="2">
    <source>
        <dbReference type="EMBL" id="QDL92826.1"/>
    </source>
</evidence>
<proteinExistence type="predicted"/>
<dbReference type="InterPro" id="IPR021265">
    <property type="entry name" value="DUF2842"/>
</dbReference>
<gene>
    <name evidence="2" type="ORF">FDP22_14160</name>
</gene>
<accession>A0A5B8FVI9</accession>
<reference evidence="2 3" key="1">
    <citation type="submission" date="2019-06" db="EMBL/GenBank/DDBJ databases">
        <title>Genome sequence of Rhodobacteraceae bacterium D4M1.</title>
        <authorList>
            <person name="Cao J."/>
        </authorList>
    </citation>
    <scope>NUCLEOTIDE SEQUENCE [LARGE SCALE GENOMIC DNA]</scope>
    <source>
        <strain evidence="2 3">D4M1</strain>
    </source>
</reference>
<dbReference type="RefSeq" id="WP_138574639.1">
    <property type="nucleotide sequence ID" value="NZ_CP040818.1"/>
</dbReference>